<dbReference type="OMA" id="KPLYIFC"/>
<dbReference type="Proteomes" id="UP000000226">
    <property type="component" value="Chromosome 1"/>
</dbReference>
<dbReference type="GO" id="GO:0005741">
    <property type="term" value="C:mitochondrial outer membrane"/>
    <property type="evidence" value="ECO:0007669"/>
    <property type="project" value="TreeGrafter"/>
</dbReference>
<protein>
    <recommendedName>
        <fullName evidence="3">Mitochondrial fission protein ELM1</fullName>
    </recommendedName>
</protein>
<keyword evidence="2" id="KW-1185">Reference proteome</keyword>
<evidence type="ECO:0000313" key="2">
    <source>
        <dbReference type="Proteomes" id="UP000000226"/>
    </source>
</evidence>
<dbReference type="EMBL" id="CM002288">
    <property type="protein sequence ID" value="ESW34927.1"/>
    <property type="molecule type" value="Genomic_DNA"/>
</dbReference>
<dbReference type="OrthoDB" id="1856981at2759"/>
<sequence length="392" mass="43435">MPEILDGAIRRAVVIGNGFAGAENQCIGLVRALGFSKRHTIYRVTRPRGGINRWLQWLPVSLHKKLESVIRMICGKSRFRTPHTIGLSNVLEADAYQLATMARETFHKDGPLLVVASGRDTISVASSIKRLAPENVFLVQIQHPRFHLNRFDLVITPRHDYYPLTPHAQRQIPWFLRRWVTPWEPPGRNVVLTVGALHQADSVALRVAASAWHNELATLPKPLLVVNVGGPTGNCPYGVDLVKKLVVMLQNVLWSCGSIRISFSRRTPDKISTILVKEFSTNPKVQIWDGEGPNPHMGHLAWADAFVITADSVSMLSEACSTGKPVYVVGAELCTWKFADFQNSLQKHGVARSLTGKENISESWSYPPLNDTAEASSQVIAALAQRGWTIPA</sequence>
<name>V7CXL6_PHAVU</name>
<evidence type="ECO:0000313" key="1">
    <source>
        <dbReference type="EMBL" id="ESW34927.1"/>
    </source>
</evidence>
<dbReference type="PANTHER" id="PTHR33986">
    <property type="entry name" value="OS02G0535700 PROTEIN"/>
    <property type="match status" value="1"/>
</dbReference>
<organism evidence="1 2">
    <name type="scientific">Phaseolus vulgaris</name>
    <name type="common">Kidney bean</name>
    <name type="synonym">French bean</name>
    <dbReference type="NCBI Taxonomy" id="3885"/>
    <lineage>
        <taxon>Eukaryota</taxon>
        <taxon>Viridiplantae</taxon>
        <taxon>Streptophyta</taxon>
        <taxon>Embryophyta</taxon>
        <taxon>Tracheophyta</taxon>
        <taxon>Spermatophyta</taxon>
        <taxon>Magnoliopsida</taxon>
        <taxon>eudicotyledons</taxon>
        <taxon>Gunneridae</taxon>
        <taxon>Pentapetalae</taxon>
        <taxon>rosids</taxon>
        <taxon>fabids</taxon>
        <taxon>Fabales</taxon>
        <taxon>Fabaceae</taxon>
        <taxon>Papilionoideae</taxon>
        <taxon>50 kb inversion clade</taxon>
        <taxon>NPAAA clade</taxon>
        <taxon>indigoferoid/millettioid clade</taxon>
        <taxon>Phaseoleae</taxon>
        <taxon>Phaseolus</taxon>
    </lineage>
</organism>
<dbReference type="eggNOG" id="ENOG502QSHX">
    <property type="taxonomic scope" value="Eukaryota"/>
</dbReference>
<dbReference type="Gramene" id="ESW34927">
    <property type="protein sequence ID" value="ESW34927"/>
    <property type="gene ID" value="PHAVU_001G192500g"/>
</dbReference>
<evidence type="ECO:0008006" key="3">
    <source>
        <dbReference type="Google" id="ProtNLM"/>
    </source>
</evidence>
<dbReference type="SUPFAM" id="SSF53756">
    <property type="entry name" value="UDP-Glycosyltransferase/glycogen phosphorylase"/>
    <property type="match status" value="1"/>
</dbReference>
<reference evidence="2" key="1">
    <citation type="journal article" date="2014" name="Nat. Genet.">
        <title>A reference genome for common bean and genome-wide analysis of dual domestications.</title>
        <authorList>
            <person name="Schmutz J."/>
            <person name="McClean P.E."/>
            <person name="Mamidi S."/>
            <person name="Wu G.A."/>
            <person name="Cannon S.B."/>
            <person name="Grimwood J."/>
            <person name="Jenkins J."/>
            <person name="Shu S."/>
            <person name="Song Q."/>
            <person name="Chavarro C."/>
            <person name="Torres-Torres M."/>
            <person name="Geffroy V."/>
            <person name="Moghaddam S.M."/>
            <person name="Gao D."/>
            <person name="Abernathy B."/>
            <person name="Barry K."/>
            <person name="Blair M."/>
            <person name="Brick M.A."/>
            <person name="Chovatia M."/>
            <person name="Gepts P."/>
            <person name="Goodstein D.M."/>
            <person name="Gonzales M."/>
            <person name="Hellsten U."/>
            <person name="Hyten D.L."/>
            <person name="Jia G."/>
            <person name="Kelly J.D."/>
            <person name="Kudrna D."/>
            <person name="Lee R."/>
            <person name="Richard M.M."/>
            <person name="Miklas P.N."/>
            <person name="Osorno J.M."/>
            <person name="Rodrigues J."/>
            <person name="Thareau V."/>
            <person name="Urrea C.A."/>
            <person name="Wang M."/>
            <person name="Yu Y."/>
            <person name="Zhang M."/>
            <person name="Wing R.A."/>
            <person name="Cregan P.B."/>
            <person name="Rokhsar D.S."/>
            <person name="Jackson S.A."/>
        </authorList>
    </citation>
    <scope>NUCLEOTIDE SEQUENCE [LARGE SCALE GENOMIC DNA]</scope>
    <source>
        <strain evidence="2">cv. G19833</strain>
    </source>
</reference>
<proteinExistence type="predicted"/>
<dbReference type="Pfam" id="PF06258">
    <property type="entry name" value="Mito_fiss_Elm1"/>
    <property type="match status" value="1"/>
</dbReference>
<dbReference type="InterPro" id="IPR009367">
    <property type="entry name" value="Elm1-like"/>
</dbReference>
<gene>
    <name evidence="1" type="ORF">PHAVU_001G192500g</name>
</gene>
<accession>V7CXL6</accession>
<dbReference type="PANTHER" id="PTHR33986:SF15">
    <property type="entry name" value="MITOCHONDRIAL FISSION PROTEIN ELM1"/>
    <property type="match status" value="1"/>
</dbReference>
<dbReference type="AlphaFoldDB" id="V7CXL6"/>
<dbReference type="GO" id="GO:0000266">
    <property type="term" value="P:mitochondrial fission"/>
    <property type="evidence" value="ECO:0007669"/>
    <property type="project" value="TreeGrafter"/>
</dbReference>